<organism evidence="1 2">
    <name type="scientific">Glossina austeni</name>
    <name type="common">Savannah tsetse fly</name>
    <dbReference type="NCBI Taxonomy" id="7395"/>
    <lineage>
        <taxon>Eukaryota</taxon>
        <taxon>Metazoa</taxon>
        <taxon>Ecdysozoa</taxon>
        <taxon>Arthropoda</taxon>
        <taxon>Hexapoda</taxon>
        <taxon>Insecta</taxon>
        <taxon>Pterygota</taxon>
        <taxon>Neoptera</taxon>
        <taxon>Endopterygota</taxon>
        <taxon>Diptera</taxon>
        <taxon>Brachycera</taxon>
        <taxon>Muscomorpha</taxon>
        <taxon>Hippoboscoidea</taxon>
        <taxon>Glossinidae</taxon>
        <taxon>Glossina</taxon>
    </lineage>
</organism>
<accession>A0A1A9VX92</accession>
<dbReference type="Proteomes" id="UP000078200">
    <property type="component" value="Unassembled WGS sequence"/>
</dbReference>
<dbReference type="AlphaFoldDB" id="A0A1A9VX92"/>
<protein>
    <submittedName>
        <fullName evidence="1">Uncharacterized protein</fullName>
    </submittedName>
</protein>
<sequence length="107" mass="12185">MVNSKSVSTAIENIINNNTVDSSQMIPYREAYVSLLYLAKTIRPDHLIPQAGSELPTIRTIQEAFHENFDLDDIYLHEHHNLDQKLRPTVETALSSVHVSAVRELRC</sequence>
<reference evidence="1" key="1">
    <citation type="submission" date="2020-05" db="UniProtKB">
        <authorList>
            <consortium name="EnsemblMetazoa"/>
        </authorList>
    </citation>
    <scope>IDENTIFICATION</scope>
    <source>
        <strain evidence="1">TTRI</strain>
    </source>
</reference>
<dbReference type="EnsemblMetazoa" id="GAUT050573-RA">
    <property type="protein sequence ID" value="GAUT050573-PA"/>
    <property type="gene ID" value="GAUT050573"/>
</dbReference>
<evidence type="ECO:0000313" key="1">
    <source>
        <dbReference type="EnsemblMetazoa" id="GAUT050573-PA"/>
    </source>
</evidence>
<name>A0A1A9VX92_GLOAU</name>
<evidence type="ECO:0000313" key="2">
    <source>
        <dbReference type="Proteomes" id="UP000078200"/>
    </source>
</evidence>
<keyword evidence="2" id="KW-1185">Reference proteome</keyword>
<proteinExistence type="predicted"/>
<dbReference type="VEuPathDB" id="VectorBase:GAUT050573"/>